<feature type="region of interest" description="Disordered" evidence="4">
    <location>
        <begin position="1"/>
        <end position="41"/>
    </location>
</feature>
<dbReference type="GO" id="GO:0005829">
    <property type="term" value="C:cytosol"/>
    <property type="evidence" value="ECO:0007669"/>
    <property type="project" value="TreeGrafter"/>
</dbReference>
<reference evidence="7 8" key="3">
    <citation type="submission" date="2020-08" db="EMBL/GenBank/DDBJ databases">
        <title>Sequencing the genomes of 1000 actinobacteria strains.</title>
        <authorList>
            <person name="Klenk H.-P."/>
        </authorList>
    </citation>
    <scope>NUCLEOTIDE SEQUENCE [LARGE SCALE GENOMIC DNA]</scope>
    <source>
        <strain evidence="7 8">DSM 44772</strain>
    </source>
</reference>
<evidence type="ECO:0000259" key="5">
    <source>
        <dbReference type="Pfam" id="PF02576"/>
    </source>
</evidence>
<evidence type="ECO:0000313" key="7">
    <source>
        <dbReference type="EMBL" id="MBB4776771.1"/>
    </source>
</evidence>
<dbReference type="InterPro" id="IPR035956">
    <property type="entry name" value="RimP_N_sf"/>
</dbReference>
<dbReference type="InterPro" id="IPR028989">
    <property type="entry name" value="RimP_N"/>
</dbReference>
<dbReference type="Proteomes" id="UP000549343">
    <property type="component" value="Unassembled WGS sequence"/>
</dbReference>
<dbReference type="HAMAP" id="MF_01077">
    <property type="entry name" value="RimP"/>
    <property type="match status" value="1"/>
</dbReference>
<feature type="region of interest" description="Disordered" evidence="4">
    <location>
        <begin position="163"/>
        <end position="254"/>
    </location>
</feature>
<feature type="domain" description="Ribosome maturation factor RimP N-terminal" evidence="5">
    <location>
        <begin position="47"/>
        <end position="120"/>
    </location>
</feature>
<evidence type="ECO:0000256" key="2">
    <source>
        <dbReference type="ARBA" id="ARBA00022517"/>
    </source>
</evidence>
<proteinExistence type="inferred from homology"/>
<protein>
    <recommendedName>
        <fullName evidence="3">Ribosome maturation factor RimP</fullName>
    </recommendedName>
</protein>
<organism evidence="7 8">
    <name type="scientific">Actinomadura livida</name>
    <dbReference type="NCBI Taxonomy" id="79909"/>
    <lineage>
        <taxon>Bacteria</taxon>
        <taxon>Bacillati</taxon>
        <taxon>Actinomycetota</taxon>
        <taxon>Actinomycetes</taxon>
        <taxon>Streptosporangiales</taxon>
        <taxon>Thermomonosporaceae</taxon>
        <taxon>Actinomadura</taxon>
    </lineage>
</organism>
<evidence type="ECO:0000256" key="4">
    <source>
        <dbReference type="SAM" id="MobiDB-lite"/>
    </source>
</evidence>
<reference evidence="9" key="2">
    <citation type="journal article" date="2019" name="Int. J. Syst. Evol. Microbiol.">
        <title>The Global Catalogue of Microorganisms (GCM) 10K type strain sequencing project: providing services to taxonomists for standard genome sequencing and annotation.</title>
        <authorList>
            <consortium name="The Broad Institute Genomics Platform"/>
            <consortium name="The Broad Institute Genome Sequencing Center for Infectious Disease"/>
            <person name="Wu L."/>
            <person name="Ma J."/>
        </authorList>
    </citation>
    <scope>NUCLEOTIDE SEQUENCE [LARGE SCALE GENOMIC DNA]</scope>
    <source>
        <strain evidence="9">JCM 10667</strain>
    </source>
</reference>
<feature type="compositionally biased region" description="Basic and acidic residues" evidence="4">
    <location>
        <begin position="205"/>
        <end position="222"/>
    </location>
</feature>
<dbReference type="GO" id="GO:0000028">
    <property type="term" value="P:ribosomal small subunit assembly"/>
    <property type="evidence" value="ECO:0007669"/>
    <property type="project" value="TreeGrafter"/>
</dbReference>
<evidence type="ECO:0000313" key="8">
    <source>
        <dbReference type="Proteomes" id="UP000549343"/>
    </source>
</evidence>
<comment type="function">
    <text evidence="3">Required for maturation of 30S ribosomal subunits.</text>
</comment>
<evidence type="ECO:0000256" key="1">
    <source>
        <dbReference type="ARBA" id="ARBA00022490"/>
    </source>
</evidence>
<dbReference type="PANTHER" id="PTHR33867">
    <property type="entry name" value="RIBOSOME MATURATION FACTOR RIMP"/>
    <property type="match status" value="1"/>
</dbReference>
<dbReference type="InterPro" id="IPR003728">
    <property type="entry name" value="Ribosome_maturation_RimP"/>
</dbReference>
<dbReference type="GO" id="GO:0006412">
    <property type="term" value="P:translation"/>
    <property type="evidence" value="ECO:0007669"/>
    <property type="project" value="TreeGrafter"/>
</dbReference>
<dbReference type="SUPFAM" id="SSF75420">
    <property type="entry name" value="YhbC-like, N-terminal domain"/>
    <property type="match status" value="1"/>
</dbReference>
<keyword evidence="2 3" id="KW-0690">Ribosome biogenesis</keyword>
<feature type="compositionally biased region" description="Basic and acidic residues" evidence="4">
    <location>
        <begin position="12"/>
        <end position="32"/>
    </location>
</feature>
<evidence type="ECO:0000313" key="6">
    <source>
        <dbReference type="EMBL" id="GAA0577636.1"/>
    </source>
</evidence>
<dbReference type="Gene3D" id="3.30.300.70">
    <property type="entry name" value="RimP-like superfamily, N-terminal"/>
    <property type="match status" value="1"/>
</dbReference>
<accession>A0A7W7IGN1</accession>
<dbReference type="Pfam" id="PF02576">
    <property type="entry name" value="RimP_N"/>
    <property type="match status" value="1"/>
</dbReference>
<evidence type="ECO:0000256" key="3">
    <source>
        <dbReference type="HAMAP-Rule" id="MF_01077"/>
    </source>
</evidence>
<comment type="similarity">
    <text evidence="3">Belongs to the RimP family.</text>
</comment>
<evidence type="ECO:0000313" key="9">
    <source>
        <dbReference type="Proteomes" id="UP001501427"/>
    </source>
</evidence>
<dbReference type="PANTHER" id="PTHR33867:SF1">
    <property type="entry name" value="RIBOSOME MATURATION FACTOR RIMP"/>
    <property type="match status" value="1"/>
</dbReference>
<keyword evidence="9" id="KW-1185">Reference proteome</keyword>
<dbReference type="NCBIfam" id="NF000930">
    <property type="entry name" value="PRK00092.2-2"/>
    <property type="match status" value="1"/>
</dbReference>
<keyword evidence="1 3" id="KW-0963">Cytoplasm</keyword>
<dbReference type="InterPro" id="IPR028998">
    <property type="entry name" value="RimP_C"/>
</dbReference>
<dbReference type="EMBL" id="JACHMV010000001">
    <property type="protein sequence ID" value="MBB4776771.1"/>
    <property type="molecule type" value="Genomic_DNA"/>
</dbReference>
<sequence>MSVESRGGRAQGGREQEGRRARQDRGPREHSAARPARGTAVTELTRLLAPAVRKAGFDLEEVDVRPAGRRRLVKIVVDGDDGVGLDDVARLSETASALLDESDLMGTSPYVLEVTSPGVDRPLTEPRHWRRAVGRLVVAPLAEGGQIEGRVVAADDESVEIDVVQKRRGKGAGAKGGGGSAGSGTPSGGSGGKPRQKGKTPGTETVRRRFRLGELGRGRMQVEFKPLSGGSAGQPPQKDSPLGAEGTRSPAEPD</sequence>
<dbReference type="EMBL" id="BAAAHD010000043">
    <property type="protein sequence ID" value="GAA0577636.1"/>
    <property type="molecule type" value="Genomic_DNA"/>
</dbReference>
<name>A0A7W7IGN1_9ACTN</name>
<reference evidence="6" key="4">
    <citation type="submission" date="2023-12" db="EMBL/GenBank/DDBJ databases">
        <authorList>
            <person name="Sun Q."/>
            <person name="Inoue M."/>
        </authorList>
    </citation>
    <scope>NUCLEOTIDE SEQUENCE</scope>
    <source>
        <strain evidence="6">JCM 10667</strain>
    </source>
</reference>
<reference evidence="6" key="1">
    <citation type="journal article" date="2014" name="Int. J. Syst. Evol. Microbiol.">
        <title>Complete genome of a new Firmicutes species belonging to the dominant human colonic microbiota ('Ruminococcus bicirculans') reveals two chromosomes and a selective capacity to utilize plant glucans.</title>
        <authorList>
            <consortium name="NISC Comparative Sequencing Program"/>
            <person name="Wegmann U."/>
            <person name="Louis P."/>
            <person name="Goesmann A."/>
            <person name="Henrissat B."/>
            <person name="Duncan S.H."/>
            <person name="Flint H.J."/>
        </authorList>
    </citation>
    <scope>NUCLEOTIDE SEQUENCE</scope>
    <source>
        <strain evidence="6">JCM 10667</strain>
    </source>
</reference>
<dbReference type="CDD" id="cd01734">
    <property type="entry name" value="YlxS_C"/>
    <property type="match status" value="1"/>
</dbReference>
<comment type="subcellular location">
    <subcellularLocation>
        <location evidence="3">Cytoplasm</location>
    </subcellularLocation>
</comment>
<dbReference type="AlphaFoldDB" id="A0A7W7IGN1"/>
<gene>
    <name evidence="3" type="primary">rimP</name>
    <name evidence="7" type="ORF">F4557_005189</name>
    <name evidence="6" type="ORF">GCM10009546_45140</name>
</gene>
<dbReference type="Proteomes" id="UP001501427">
    <property type="component" value="Unassembled WGS sequence"/>
</dbReference>
<feature type="compositionally biased region" description="Gly residues" evidence="4">
    <location>
        <begin position="171"/>
        <end position="192"/>
    </location>
</feature>
<comment type="caution">
    <text evidence="7">The sequence shown here is derived from an EMBL/GenBank/DDBJ whole genome shotgun (WGS) entry which is preliminary data.</text>
</comment>